<dbReference type="RefSeq" id="WP_151622186.1">
    <property type="nucleotide sequence ID" value="NZ_CP043028.1"/>
</dbReference>
<dbReference type="InterPro" id="IPR050817">
    <property type="entry name" value="DjlA_DnaK_co-chaperone"/>
</dbReference>
<keyword evidence="1" id="KW-0235">DNA replication</keyword>
<name>A0A5P6VPT1_PSEXY</name>
<accession>A0A5P6VPT1</accession>
<dbReference type="SUPFAM" id="SSF46565">
    <property type="entry name" value="Chaperone J-domain"/>
    <property type="match status" value="1"/>
</dbReference>
<dbReference type="PROSITE" id="PS50076">
    <property type="entry name" value="DNAJ_2"/>
    <property type="match status" value="1"/>
</dbReference>
<dbReference type="EMBL" id="CP043028">
    <property type="protein sequence ID" value="QFJ53689.1"/>
    <property type="molecule type" value="Genomic_DNA"/>
</dbReference>
<dbReference type="CDD" id="cd06257">
    <property type="entry name" value="DnaJ"/>
    <property type="match status" value="1"/>
</dbReference>
<dbReference type="InterPro" id="IPR001623">
    <property type="entry name" value="DnaJ_domain"/>
</dbReference>
<evidence type="ECO:0000256" key="1">
    <source>
        <dbReference type="ARBA" id="ARBA00022705"/>
    </source>
</evidence>
<dbReference type="SMART" id="SM00271">
    <property type="entry name" value="DnaJ"/>
    <property type="match status" value="1"/>
</dbReference>
<dbReference type="GO" id="GO:0006260">
    <property type="term" value="P:DNA replication"/>
    <property type="evidence" value="ECO:0007669"/>
    <property type="project" value="UniProtKB-KW"/>
</dbReference>
<protein>
    <submittedName>
        <fullName evidence="3">DnaJ domain-containing protein</fullName>
    </submittedName>
</protein>
<sequence>MTDPYKILGVTRDASDDEVKKAYRALSRKYHPDANINNPNKAQAEEVFKQVQAAYNQIMDERQNPGSFYGYSNNGYQGQNSSGYQRTYYNGYNQNAGNRQQQDFDFSDFSDWYVYRGRSYGYNRPYSGFGRWCASMIILNLLCNICCFI</sequence>
<dbReference type="Gene3D" id="1.10.287.110">
    <property type="entry name" value="DnaJ domain"/>
    <property type="match status" value="1"/>
</dbReference>
<dbReference type="Proteomes" id="UP000327030">
    <property type="component" value="Chromosome 1"/>
</dbReference>
<proteinExistence type="predicted"/>
<organism evidence="3 4">
    <name type="scientific">Pseudobutyrivibrio xylanivorans</name>
    <dbReference type="NCBI Taxonomy" id="185007"/>
    <lineage>
        <taxon>Bacteria</taxon>
        <taxon>Bacillati</taxon>
        <taxon>Bacillota</taxon>
        <taxon>Clostridia</taxon>
        <taxon>Lachnospirales</taxon>
        <taxon>Lachnospiraceae</taxon>
        <taxon>Pseudobutyrivibrio</taxon>
    </lineage>
</organism>
<dbReference type="Pfam" id="PF00226">
    <property type="entry name" value="DnaJ"/>
    <property type="match status" value="1"/>
</dbReference>
<feature type="domain" description="J" evidence="2">
    <location>
        <begin position="3"/>
        <end position="93"/>
    </location>
</feature>
<dbReference type="PANTHER" id="PTHR24074">
    <property type="entry name" value="CO-CHAPERONE PROTEIN DJLA"/>
    <property type="match status" value="1"/>
</dbReference>
<dbReference type="AlphaFoldDB" id="A0A5P6VPT1"/>
<dbReference type="KEGG" id="pxv:FXF36_01810"/>
<dbReference type="InterPro" id="IPR036869">
    <property type="entry name" value="J_dom_sf"/>
</dbReference>
<evidence type="ECO:0000313" key="3">
    <source>
        <dbReference type="EMBL" id="QFJ53689.1"/>
    </source>
</evidence>
<gene>
    <name evidence="3" type="ORF">FXF36_01810</name>
</gene>
<evidence type="ECO:0000313" key="4">
    <source>
        <dbReference type="Proteomes" id="UP000327030"/>
    </source>
</evidence>
<dbReference type="PRINTS" id="PR00625">
    <property type="entry name" value="JDOMAIN"/>
</dbReference>
<dbReference type="OrthoDB" id="9779889at2"/>
<reference evidence="4" key="1">
    <citation type="submission" date="2019-08" db="EMBL/GenBank/DDBJ databases">
        <title>Complete Genome Sequence of the Polysaccharide-Degrading Rumen Bacterium Pseudobutyrivibrio xylanivorans MA3014.</title>
        <authorList>
            <person name="Palevich N."/>
            <person name="Maclean P.H."/>
            <person name="Kelly W.J."/>
            <person name="Leahy S.C."/>
            <person name="Rakonjac J."/>
            <person name="Attwood G.T."/>
        </authorList>
    </citation>
    <scope>NUCLEOTIDE SEQUENCE [LARGE SCALE GENOMIC DNA]</scope>
    <source>
        <strain evidence="4">MA3014</strain>
    </source>
</reference>
<evidence type="ECO:0000259" key="2">
    <source>
        <dbReference type="PROSITE" id="PS50076"/>
    </source>
</evidence>